<dbReference type="AlphaFoldDB" id="A0A0K6S9V4"/>
<name>A0A0K6S9V4_9ALVE</name>
<protein>
    <submittedName>
        <fullName evidence="1">Uncharacterized protein</fullName>
    </submittedName>
</protein>
<evidence type="ECO:0000313" key="1">
    <source>
        <dbReference type="EMBL" id="CUC10405.1"/>
    </source>
</evidence>
<sequence length="130" mass="14310">MRLLVWALKGEVEKVVVSPFPHGVEGAWDNSLTCSALFVKHLLVSAAIAKLSLEEMERLYEWAVDRLGNRLHETAQTKAAFHAIVFAVNEGGMWSTDSDQDPAHAVIRRGPPERSLGFFVGCGPLTLRSP</sequence>
<dbReference type="PhylomeDB" id="A0A0K6S9V4"/>
<proteinExistence type="predicted"/>
<organism evidence="1">
    <name type="scientific">Chromera velia CCMP2878</name>
    <dbReference type="NCBI Taxonomy" id="1169474"/>
    <lineage>
        <taxon>Eukaryota</taxon>
        <taxon>Sar</taxon>
        <taxon>Alveolata</taxon>
        <taxon>Colpodellida</taxon>
        <taxon>Chromeraceae</taxon>
        <taxon>Chromera</taxon>
    </lineage>
</organism>
<dbReference type="VEuPathDB" id="CryptoDB:Cvel_8569"/>
<reference evidence="1" key="1">
    <citation type="submission" date="2014-11" db="EMBL/GenBank/DDBJ databases">
        <title>Molecular phylogeny of cliff fern family Woodsiaceae with morphological implications.</title>
        <authorList>
            <person name="Shao Y.-Z."/>
            <person name="Wei R."/>
            <person name="Zhang X.-C."/>
        </authorList>
    </citation>
    <scope>NUCLEOTIDE SEQUENCE</scope>
</reference>
<dbReference type="EMBL" id="CDMZ01003875">
    <property type="protein sequence ID" value="CUC10405.1"/>
    <property type="molecule type" value="Genomic_DNA"/>
</dbReference>
<accession>A0A0K6S9V4</accession>
<gene>
    <name evidence="1" type="ORF">Cvel_8569.t1</name>
</gene>